<protein>
    <recommendedName>
        <fullName evidence="1">pyridoxal kinase</fullName>
        <ecNumber evidence="1">2.7.1.35</ecNumber>
    </recommendedName>
</protein>
<keyword evidence="8" id="KW-1185">Reference proteome</keyword>
<dbReference type="InterPro" id="IPR029056">
    <property type="entry name" value="Ribokinase-like"/>
</dbReference>
<keyword evidence="4 7" id="KW-0418">Kinase</keyword>
<gene>
    <name evidence="7" type="ORF">H8Z76_12970</name>
</gene>
<evidence type="ECO:0000313" key="8">
    <source>
        <dbReference type="Proteomes" id="UP000621540"/>
    </source>
</evidence>
<evidence type="ECO:0000256" key="4">
    <source>
        <dbReference type="ARBA" id="ARBA00022777"/>
    </source>
</evidence>
<dbReference type="EC" id="2.7.1.35" evidence="1"/>
<dbReference type="Gene3D" id="3.40.1190.20">
    <property type="match status" value="1"/>
</dbReference>
<dbReference type="RefSeq" id="WP_186982768.1">
    <property type="nucleotide sequence ID" value="NZ_JACOQH010000012.1"/>
</dbReference>
<dbReference type="SUPFAM" id="SSF53613">
    <property type="entry name" value="Ribokinase-like"/>
    <property type="match status" value="1"/>
</dbReference>
<keyword evidence="2 7" id="KW-0808">Transferase</keyword>
<dbReference type="EMBL" id="JACOQH010000012">
    <property type="protein sequence ID" value="MBC5754896.1"/>
    <property type="molecule type" value="Genomic_DNA"/>
</dbReference>
<evidence type="ECO:0000313" key="7">
    <source>
        <dbReference type="EMBL" id="MBC5754896.1"/>
    </source>
</evidence>
<dbReference type="NCBIfam" id="NF005491">
    <property type="entry name" value="PRK07105.1"/>
    <property type="match status" value="1"/>
</dbReference>
<organism evidence="7 8">
    <name type="scientific">Roseburia yibonii</name>
    <dbReference type="NCBI Taxonomy" id="2763063"/>
    <lineage>
        <taxon>Bacteria</taxon>
        <taxon>Bacillati</taxon>
        <taxon>Bacillota</taxon>
        <taxon>Clostridia</taxon>
        <taxon>Lachnospirales</taxon>
        <taxon>Lachnospiraceae</taxon>
        <taxon>Roseburia</taxon>
    </lineage>
</organism>
<comment type="caution">
    <text evidence="7">The sequence shown here is derived from an EMBL/GenBank/DDBJ whole genome shotgun (WGS) entry which is preliminary data.</text>
</comment>
<dbReference type="Pfam" id="PF08543">
    <property type="entry name" value="Phos_pyr_kin"/>
    <property type="match status" value="1"/>
</dbReference>
<accession>A0ABR7IDF4</accession>
<dbReference type="GO" id="GO:0008478">
    <property type="term" value="F:pyridoxal kinase activity"/>
    <property type="evidence" value="ECO:0007669"/>
    <property type="project" value="UniProtKB-EC"/>
</dbReference>
<evidence type="ECO:0000256" key="3">
    <source>
        <dbReference type="ARBA" id="ARBA00022741"/>
    </source>
</evidence>
<dbReference type="PANTHER" id="PTHR10534">
    <property type="entry name" value="PYRIDOXAL KINASE"/>
    <property type="match status" value="1"/>
</dbReference>
<reference evidence="7 8" key="1">
    <citation type="submission" date="2020-08" db="EMBL/GenBank/DDBJ databases">
        <title>Genome public.</title>
        <authorList>
            <person name="Liu C."/>
            <person name="Sun Q."/>
        </authorList>
    </citation>
    <scope>NUCLEOTIDE SEQUENCE [LARGE SCALE GENOMIC DNA]</scope>
    <source>
        <strain evidence="7 8">BX0805</strain>
    </source>
</reference>
<evidence type="ECO:0000256" key="1">
    <source>
        <dbReference type="ARBA" id="ARBA00012104"/>
    </source>
</evidence>
<feature type="domain" description="Pyridoxamine kinase/Phosphomethylpyrimidine kinase" evidence="6">
    <location>
        <begin position="74"/>
        <end position="257"/>
    </location>
</feature>
<dbReference type="PANTHER" id="PTHR10534:SF2">
    <property type="entry name" value="PYRIDOXAL KINASE"/>
    <property type="match status" value="1"/>
</dbReference>
<evidence type="ECO:0000256" key="5">
    <source>
        <dbReference type="ARBA" id="ARBA00022840"/>
    </source>
</evidence>
<proteinExistence type="predicted"/>
<name>A0ABR7IDF4_9FIRM</name>
<dbReference type="Proteomes" id="UP000621540">
    <property type="component" value="Unassembled WGS sequence"/>
</dbReference>
<sequence length="286" mass="31030">MNYKTPKKLAVIQDMAGIGRCSLSVALPVISACHVQACPMPTALFSNHTGFPTYYKHDFTPHIPDYLDAWKKLDQHFDGIYCGYLGSSAQMELISSYIKEEISLLPDTRIMIDPVFGDHGQLYHGLSDDYVSAMRSFIHSADLITPNLTEACFLTGTPFCETECSPSVLHALGERLCALGPSRIVITGIRDGDFFVNFTFDAEHSTSDSCRVPVSGSSRPGTGDIFASIVTAKLLAGVPLSECVKTAADFIAACTKASDEACVPVRDGVIFEHFLSLLATSGHDLY</sequence>
<evidence type="ECO:0000256" key="2">
    <source>
        <dbReference type="ARBA" id="ARBA00022679"/>
    </source>
</evidence>
<keyword evidence="3" id="KW-0547">Nucleotide-binding</keyword>
<dbReference type="PROSITE" id="PS51257">
    <property type="entry name" value="PROKAR_LIPOPROTEIN"/>
    <property type="match status" value="1"/>
</dbReference>
<dbReference type="InterPro" id="IPR013749">
    <property type="entry name" value="PM/HMP-P_kinase-1"/>
</dbReference>
<evidence type="ECO:0000259" key="6">
    <source>
        <dbReference type="Pfam" id="PF08543"/>
    </source>
</evidence>
<keyword evidence="5" id="KW-0067">ATP-binding</keyword>
<dbReference type="InterPro" id="IPR004625">
    <property type="entry name" value="PyrdxlKinase"/>
</dbReference>
<dbReference type="CDD" id="cd01173">
    <property type="entry name" value="pyridoxal_pyridoxamine_kinase"/>
    <property type="match status" value="1"/>
</dbReference>